<protein>
    <submittedName>
        <fullName evidence="1">Uncharacterized protein</fullName>
    </submittedName>
</protein>
<proteinExistence type="predicted"/>
<reference evidence="1" key="1">
    <citation type="journal article" date="2019" name="Sci. Rep.">
        <title>Draft genome of Tanacetum cinerariifolium, the natural source of mosquito coil.</title>
        <authorList>
            <person name="Yamashiro T."/>
            <person name="Shiraishi A."/>
            <person name="Satake H."/>
            <person name="Nakayama K."/>
        </authorList>
    </citation>
    <scope>NUCLEOTIDE SEQUENCE</scope>
</reference>
<evidence type="ECO:0000313" key="1">
    <source>
        <dbReference type="EMBL" id="GFC62101.1"/>
    </source>
</evidence>
<sequence>EEVDSEDLGGINVNDEFNSKVWPKLKKEVDILIEAGIYPYDEEDVESEVEGIARSMKPKFEVKTANSIEINAVDFNRVSNDV</sequence>
<gene>
    <name evidence="1" type="ORF">Tci_834071</name>
</gene>
<dbReference type="EMBL" id="BKCJ010992502">
    <property type="protein sequence ID" value="GFC62101.1"/>
    <property type="molecule type" value="Genomic_DNA"/>
</dbReference>
<accession>A0A699Q9R4</accession>
<organism evidence="1">
    <name type="scientific">Tanacetum cinerariifolium</name>
    <name type="common">Dalmatian daisy</name>
    <name type="synonym">Chrysanthemum cinerariifolium</name>
    <dbReference type="NCBI Taxonomy" id="118510"/>
    <lineage>
        <taxon>Eukaryota</taxon>
        <taxon>Viridiplantae</taxon>
        <taxon>Streptophyta</taxon>
        <taxon>Embryophyta</taxon>
        <taxon>Tracheophyta</taxon>
        <taxon>Spermatophyta</taxon>
        <taxon>Magnoliopsida</taxon>
        <taxon>eudicotyledons</taxon>
        <taxon>Gunneridae</taxon>
        <taxon>Pentapetalae</taxon>
        <taxon>asterids</taxon>
        <taxon>campanulids</taxon>
        <taxon>Asterales</taxon>
        <taxon>Asteraceae</taxon>
        <taxon>Asteroideae</taxon>
        <taxon>Anthemideae</taxon>
        <taxon>Anthemidinae</taxon>
        <taxon>Tanacetum</taxon>
    </lineage>
</organism>
<comment type="caution">
    <text evidence="1">The sequence shown here is derived from an EMBL/GenBank/DDBJ whole genome shotgun (WGS) entry which is preliminary data.</text>
</comment>
<dbReference type="AlphaFoldDB" id="A0A699Q9R4"/>
<name>A0A699Q9R4_TANCI</name>
<feature type="non-terminal residue" evidence="1">
    <location>
        <position position="1"/>
    </location>
</feature>